<name>A0ABD0K1F6_9CAEN</name>
<evidence type="ECO:0000313" key="1">
    <source>
        <dbReference type="EMBL" id="KAK7481014.1"/>
    </source>
</evidence>
<reference evidence="1 2" key="1">
    <citation type="journal article" date="2023" name="Sci. Data">
        <title>Genome assembly of the Korean intertidal mud-creeper Batillaria attramentaria.</title>
        <authorList>
            <person name="Patra A.K."/>
            <person name="Ho P.T."/>
            <person name="Jun S."/>
            <person name="Lee S.J."/>
            <person name="Kim Y."/>
            <person name="Won Y.J."/>
        </authorList>
    </citation>
    <scope>NUCLEOTIDE SEQUENCE [LARGE SCALE GENOMIC DNA]</scope>
    <source>
        <strain evidence="1">Wonlab-2016</strain>
    </source>
</reference>
<dbReference type="AlphaFoldDB" id="A0ABD0K1F6"/>
<sequence length="112" mass="12167">MRWHNLNQAGTGDHRVELQKAEAPPVQTVSCIGSLGECLSAPDSGVVCFRARKCFSAASFHLCFCPKLTVVPLRRISFNAAYCFTTGSTAGSETYKLYLCPYISVVRVGNMG</sequence>
<gene>
    <name evidence="1" type="ORF">BaRGS_00027733</name>
</gene>
<comment type="caution">
    <text evidence="1">The sequence shown here is derived from an EMBL/GenBank/DDBJ whole genome shotgun (WGS) entry which is preliminary data.</text>
</comment>
<evidence type="ECO:0000313" key="2">
    <source>
        <dbReference type="Proteomes" id="UP001519460"/>
    </source>
</evidence>
<dbReference type="Proteomes" id="UP001519460">
    <property type="component" value="Unassembled WGS sequence"/>
</dbReference>
<proteinExistence type="predicted"/>
<protein>
    <submittedName>
        <fullName evidence="1">Uncharacterized protein</fullName>
    </submittedName>
</protein>
<accession>A0ABD0K1F6</accession>
<organism evidence="1 2">
    <name type="scientific">Batillaria attramentaria</name>
    <dbReference type="NCBI Taxonomy" id="370345"/>
    <lineage>
        <taxon>Eukaryota</taxon>
        <taxon>Metazoa</taxon>
        <taxon>Spiralia</taxon>
        <taxon>Lophotrochozoa</taxon>
        <taxon>Mollusca</taxon>
        <taxon>Gastropoda</taxon>
        <taxon>Caenogastropoda</taxon>
        <taxon>Sorbeoconcha</taxon>
        <taxon>Cerithioidea</taxon>
        <taxon>Batillariidae</taxon>
        <taxon>Batillaria</taxon>
    </lineage>
</organism>
<keyword evidence="2" id="KW-1185">Reference proteome</keyword>
<dbReference type="EMBL" id="JACVVK020000269">
    <property type="protein sequence ID" value="KAK7481014.1"/>
    <property type="molecule type" value="Genomic_DNA"/>
</dbReference>